<comment type="caution">
    <text evidence="2">The sequence shown here is derived from an EMBL/GenBank/DDBJ whole genome shotgun (WGS) entry which is preliminary data.</text>
</comment>
<organism evidence="2 3">
    <name type="scientific">Stenotrophomonas capsici</name>
    <dbReference type="NCBI Taxonomy" id="3110230"/>
    <lineage>
        <taxon>Bacteria</taxon>
        <taxon>Pseudomonadati</taxon>
        <taxon>Pseudomonadota</taxon>
        <taxon>Gammaproteobacteria</taxon>
        <taxon>Lysobacterales</taxon>
        <taxon>Lysobacteraceae</taxon>
        <taxon>Stenotrophomonas</taxon>
    </lineage>
</organism>
<protein>
    <submittedName>
        <fullName evidence="2">Uncharacterized protein</fullName>
    </submittedName>
</protein>
<dbReference type="Proteomes" id="UP001301653">
    <property type="component" value="Unassembled WGS sequence"/>
</dbReference>
<dbReference type="EMBL" id="JAYFUH010000228">
    <property type="protein sequence ID" value="MEA5668238.1"/>
    <property type="molecule type" value="Genomic_DNA"/>
</dbReference>
<gene>
    <name evidence="2" type="ORF">VA603_11885</name>
</gene>
<proteinExistence type="predicted"/>
<evidence type="ECO:0000313" key="2">
    <source>
        <dbReference type="EMBL" id="MEA5668238.1"/>
    </source>
</evidence>
<dbReference type="RefSeq" id="WP_323438974.1">
    <property type="nucleotide sequence ID" value="NZ_JAYFUH010000228.1"/>
</dbReference>
<keyword evidence="3" id="KW-1185">Reference proteome</keyword>
<keyword evidence="1" id="KW-0732">Signal</keyword>
<reference evidence="2 3" key="1">
    <citation type="submission" date="2023-12" db="EMBL/GenBank/DDBJ databases">
        <title>Stenotrophomonas guangdongensis sp. nov., isolated from wilted pepper plants (Capsicum annuum).</title>
        <authorList>
            <person name="Qiu M."/>
            <person name="Li Y."/>
            <person name="Liu Q."/>
            <person name="Zhang X."/>
            <person name="Huang Y."/>
            <person name="Guo R."/>
            <person name="Hu M."/>
            <person name="Zhou J."/>
            <person name="Zhou X."/>
        </authorList>
    </citation>
    <scope>NUCLEOTIDE SEQUENCE [LARGE SCALE GENOMIC DNA]</scope>
    <source>
        <strain evidence="2 3">MH1</strain>
    </source>
</reference>
<sequence length="208" mass="22921">MRVDRRAVWMALLAVSAAGVAQAQPQGMQARIEATVEGYGNLAPRGTDKPIRLTLRTAAEGMRADFHFDTGGSDVYLLKRNDEPRAWWISAQGRYMIPANDASGPYWYDVQRPCDNVQGRCTPAQGQFIAGRLAKGVNYDHARHGPDGTTRGTLWIDSETGLLLAYRGTHGNRQDSRSFRASRVDYEPLDAAAFAKPTTLHVPKGMTD</sequence>
<evidence type="ECO:0000313" key="3">
    <source>
        <dbReference type="Proteomes" id="UP001301653"/>
    </source>
</evidence>
<feature type="chain" id="PRO_5045922028" evidence="1">
    <location>
        <begin position="24"/>
        <end position="208"/>
    </location>
</feature>
<name>A0ABU5V4F2_9GAMM</name>
<accession>A0ABU5V4F2</accession>
<feature type="signal peptide" evidence="1">
    <location>
        <begin position="1"/>
        <end position="23"/>
    </location>
</feature>
<evidence type="ECO:0000256" key="1">
    <source>
        <dbReference type="SAM" id="SignalP"/>
    </source>
</evidence>